<protein>
    <submittedName>
        <fullName evidence="3">Antitoxin ParD1/3/4</fullName>
    </submittedName>
</protein>
<name>A0A401J630_SPHXE</name>
<keyword evidence="2" id="KW-1277">Toxin-antitoxin system</keyword>
<dbReference type="PANTHER" id="PTHR36582:SF2">
    <property type="entry name" value="ANTITOXIN PARD"/>
    <property type="match status" value="1"/>
</dbReference>
<evidence type="ECO:0000256" key="1">
    <source>
        <dbReference type="ARBA" id="ARBA00008580"/>
    </source>
</evidence>
<keyword evidence="4" id="KW-1185">Reference proteome</keyword>
<dbReference type="GO" id="GO:0006355">
    <property type="term" value="P:regulation of DNA-templated transcription"/>
    <property type="evidence" value="ECO:0007669"/>
    <property type="project" value="InterPro"/>
</dbReference>
<dbReference type="EMBL" id="BBQY01000022">
    <property type="protein sequence ID" value="GBH32040.1"/>
    <property type="molecule type" value="Genomic_DNA"/>
</dbReference>
<evidence type="ECO:0000313" key="4">
    <source>
        <dbReference type="Proteomes" id="UP000290975"/>
    </source>
</evidence>
<proteinExistence type="inferred from homology"/>
<evidence type="ECO:0000256" key="2">
    <source>
        <dbReference type="ARBA" id="ARBA00022649"/>
    </source>
</evidence>
<dbReference type="Proteomes" id="UP000290975">
    <property type="component" value="Unassembled WGS sequence"/>
</dbReference>
<dbReference type="RefSeq" id="WP_130753885.1">
    <property type="nucleotide sequence ID" value="NZ_BBQY01000022.1"/>
</dbReference>
<dbReference type="InterPro" id="IPR010985">
    <property type="entry name" value="Ribbon_hlx_hlx"/>
</dbReference>
<dbReference type="PANTHER" id="PTHR36582">
    <property type="entry name" value="ANTITOXIN PARD"/>
    <property type="match status" value="1"/>
</dbReference>
<dbReference type="SUPFAM" id="SSF47598">
    <property type="entry name" value="Ribbon-helix-helix"/>
    <property type="match status" value="1"/>
</dbReference>
<comment type="caution">
    <text evidence="3">The sequence shown here is derived from an EMBL/GenBank/DDBJ whole genome shotgun (WGS) entry which is preliminary data.</text>
</comment>
<gene>
    <name evidence="3" type="ORF">MBESOW_P3301</name>
</gene>
<dbReference type="AlphaFoldDB" id="A0A401J630"/>
<comment type="similarity">
    <text evidence="1">Belongs to the ParD antitoxin family.</text>
</comment>
<dbReference type="Pfam" id="PF03693">
    <property type="entry name" value="ParD_antitoxin"/>
    <property type="match status" value="1"/>
</dbReference>
<dbReference type="CDD" id="cd22231">
    <property type="entry name" value="RHH_NikR_HicB-like"/>
    <property type="match status" value="1"/>
</dbReference>
<dbReference type="InterPro" id="IPR038296">
    <property type="entry name" value="ParD_sf"/>
</dbReference>
<dbReference type="NCBIfam" id="TIGR02606">
    <property type="entry name" value="antidote_CC2985"/>
    <property type="match status" value="1"/>
</dbReference>
<reference evidence="3 4" key="1">
    <citation type="submission" date="2014-12" db="EMBL/GenBank/DDBJ databases">
        <title>Whole genome sequencing of Sphingobium xenophagum OW59.</title>
        <authorList>
            <person name="Ohta Y."/>
            <person name="Nishi S."/>
            <person name="Hatada Y."/>
        </authorList>
    </citation>
    <scope>NUCLEOTIDE SEQUENCE [LARGE SCALE GENOMIC DNA]</scope>
    <source>
        <strain evidence="3 4">OW59</strain>
    </source>
</reference>
<dbReference type="InterPro" id="IPR022789">
    <property type="entry name" value="ParD"/>
</dbReference>
<dbReference type="Gene3D" id="6.10.10.120">
    <property type="entry name" value="Antitoxin ParD1-like"/>
    <property type="match status" value="1"/>
</dbReference>
<evidence type="ECO:0000313" key="3">
    <source>
        <dbReference type="EMBL" id="GBH32040.1"/>
    </source>
</evidence>
<organism evidence="3 4">
    <name type="scientific">Sphingobium xenophagum</name>
    <dbReference type="NCBI Taxonomy" id="121428"/>
    <lineage>
        <taxon>Bacteria</taxon>
        <taxon>Pseudomonadati</taxon>
        <taxon>Pseudomonadota</taxon>
        <taxon>Alphaproteobacteria</taxon>
        <taxon>Sphingomonadales</taxon>
        <taxon>Sphingomonadaceae</taxon>
        <taxon>Sphingobium</taxon>
    </lineage>
</organism>
<sequence length="80" mass="8813">MNISLPDGLKSWIEARVTEGRYSSSDYVRDLVRREQEAEEKLHLLRAAIEEGLASPETDATIADIIADGRARRAARSSAG</sequence>
<accession>A0A401J630</accession>